<gene>
    <name evidence="7" type="ordered locus">MULP_00345</name>
</gene>
<keyword evidence="8" id="KW-1185">Reference proteome</keyword>
<dbReference type="InterPro" id="IPR012223">
    <property type="entry name" value="TEII"/>
</dbReference>
<comment type="similarity">
    <text evidence="1">Belongs to the thioesterase family.</text>
</comment>
<dbReference type="Pfam" id="PF00975">
    <property type="entry name" value="Thioesterase"/>
    <property type="match status" value="1"/>
</dbReference>
<keyword evidence="3 7" id="KW-0378">Hydrolase</keyword>
<dbReference type="SUPFAM" id="SSF53474">
    <property type="entry name" value="alpha/beta-Hydrolases"/>
    <property type="match status" value="1"/>
</dbReference>
<evidence type="ECO:0000256" key="2">
    <source>
        <dbReference type="ARBA" id="ARBA00015007"/>
    </source>
</evidence>
<dbReference type="Proteomes" id="UP000011157">
    <property type="component" value="Chromosome"/>
</dbReference>
<name>L7V1U0_MYCL1</name>
<dbReference type="SMART" id="SM00824">
    <property type="entry name" value="PKS_TE"/>
    <property type="match status" value="1"/>
</dbReference>
<dbReference type="KEGG" id="mli:MULP_00345"/>
<accession>L7V1U0</accession>
<proteinExistence type="inferred from homology"/>
<evidence type="ECO:0000256" key="5">
    <source>
        <dbReference type="ARBA" id="ARBA00024293"/>
    </source>
</evidence>
<dbReference type="InterPro" id="IPR001031">
    <property type="entry name" value="Thioesterase"/>
</dbReference>
<dbReference type="InterPro" id="IPR029058">
    <property type="entry name" value="AB_hydrolase_fold"/>
</dbReference>
<feature type="domain" description="Thioesterase TesA-like" evidence="6">
    <location>
        <begin position="30"/>
        <end position="251"/>
    </location>
</feature>
<keyword evidence="4" id="KW-0843">Virulence</keyword>
<protein>
    <recommendedName>
        <fullName evidence="2">Thioesterase TesA</fullName>
    </recommendedName>
</protein>
<reference evidence="7 8" key="1">
    <citation type="journal article" date="2013" name="J. Bacteriol.">
        <title>Complete Genome Sequence of the Frog Pathogen Mycobacterium ulcerans Ecovar Liflandii.</title>
        <authorList>
            <person name="Tobias N.J."/>
            <person name="Doig K.D."/>
            <person name="Medema M.H."/>
            <person name="Chen H."/>
            <person name="Haring V."/>
            <person name="Moore R."/>
            <person name="Seemann T."/>
            <person name="Stinear T.P."/>
        </authorList>
    </citation>
    <scope>NUCLEOTIDE SEQUENCE [LARGE SCALE GENOMIC DNA]</scope>
    <source>
        <strain evidence="7 8">128FXT</strain>
    </source>
</reference>
<dbReference type="EMBL" id="CP003899">
    <property type="protein sequence ID" value="AGC60463.1"/>
    <property type="molecule type" value="Genomic_DNA"/>
</dbReference>
<dbReference type="PATRIC" id="fig|459424.11.peg.354"/>
<evidence type="ECO:0000259" key="6">
    <source>
        <dbReference type="SMART" id="SM00824"/>
    </source>
</evidence>
<organism evidence="7 8">
    <name type="scientific">Mycobacterium liflandii (strain 128FXT)</name>
    <dbReference type="NCBI Taxonomy" id="459424"/>
    <lineage>
        <taxon>Bacteria</taxon>
        <taxon>Bacillati</taxon>
        <taxon>Actinomycetota</taxon>
        <taxon>Actinomycetes</taxon>
        <taxon>Mycobacteriales</taxon>
        <taxon>Mycobacteriaceae</taxon>
        <taxon>Mycobacterium</taxon>
        <taxon>Mycobacterium ulcerans group</taxon>
    </lineage>
</organism>
<dbReference type="PANTHER" id="PTHR11487">
    <property type="entry name" value="THIOESTERASE"/>
    <property type="match status" value="1"/>
</dbReference>
<dbReference type="PANTHER" id="PTHR11487:SF0">
    <property type="entry name" value="S-ACYL FATTY ACID SYNTHASE THIOESTERASE, MEDIUM CHAIN"/>
    <property type="match status" value="1"/>
</dbReference>
<evidence type="ECO:0000256" key="3">
    <source>
        <dbReference type="ARBA" id="ARBA00022801"/>
    </source>
</evidence>
<evidence type="ECO:0000313" key="8">
    <source>
        <dbReference type="Proteomes" id="UP000011157"/>
    </source>
</evidence>
<dbReference type="GO" id="GO:0008610">
    <property type="term" value="P:lipid biosynthetic process"/>
    <property type="evidence" value="ECO:0007669"/>
    <property type="project" value="TreeGrafter"/>
</dbReference>
<dbReference type="Gene3D" id="3.40.50.1820">
    <property type="entry name" value="alpha/beta hydrolase"/>
    <property type="match status" value="1"/>
</dbReference>
<comment type="catalytic activity">
    <reaction evidence="5">
        <text>a fatty acyl-CoA + H2O = a fatty acid + CoA + H(+)</text>
        <dbReference type="Rhea" id="RHEA:16781"/>
        <dbReference type="ChEBI" id="CHEBI:15377"/>
        <dbReference type="ChEBI" id="CHEBI:15378"/>
        <dbReference type="ChEBI" id="CHEBI:28868"/>
        <dbReference type="ChEBI" id="CHEBI:57287"/>
        <dbReference type="ChEBI" id="CHEBI:77636"/>
    </reaction>
</comment>
<evidence type="ECO:0000256" key="4">
    <source>
        <dbReference type="ARBA" id="ARBA00023026"/>
    </source>
</evidence>
<dbReference type="AlphaFoldDB" id="L7V1U0"/>
<dbReference type="HOGENOM" id="CLU_070456_1_1_11"/>
<dbReference type="InterPro" id="IPR020802">
    <property type="entry name" value="TesA-like"/>
</dbReference>
<sequence>MAGTTAWCTPEWCDRPAQRLSVMPPALRVYCVPHAIGSASLYGEWSDRLPSWVRVVPLEYPGHGRRFGQPPLTAIGEIACVFARELAADLDGPYALFGHSMGALVTFELARELRQQRAPLPVKLYAAASRPPVVFWPPNRGQYLSALSDSALLSRLNSFGGTPSELLHNAELMDLMLPIARADLTACEEYLYRPAPPLSCPITALGGVGDVTFDQSELTRWGEMTSATFEVVAMPGGHFFVRTAAALLSWLAEDFRRVLGFSR</sequence>
<evidence type="ECO:0000256" key="1">
    <source>
        <dbReference type="ARBA" id="ARBA00007169"/>
    </source>
</evidence>
<dbReference type="GO" id="GO:0047617">
    <property type="term" value="F:fatty acyl-CoA hydrolase activity"/>
    <property type="evidence" value="ECO:0007669"/>
    <property type="project" value="RHEA"/>
</dbReference>
<evidence type="ECO:0000313" key="7">
    <source>
        <dbReference type="EMBL" id="AGC60463.1"/>
    </source>
</evidence>